<dbReference type="PIRSF" id="PIRSF004491">
    <property type="entry name" value="FAD_Synth"/>
    <property type="match status" value="1"/>
</dbReference>
<protein>
    <recommendedName>
        <fullName evidence="15">Riboflavin biosynthesis protein</fullName>
    </recommendedName>
    <domain>
        <recommendedName>
            <fullName evidence="15">Riboflavin kinase</fullName>
            <ecNumber evidence="15">2.7.1.26</ecNumber>
        </recommendedName>
        <alternativeName>
            <fullName evidence="15">Flavokinase</fullName>
        </alternativeName>
    </domain>
    <domain>
        <recommendedName>
            <fullName evidence="15">FMN adenylyltransferase</fullName>
            <ecNumber evidence="15">2.7.7.2</ecNumber>
        </recommendedName>
        <alternativeName>
            <fullName evidence="15">FAD pyrophosphorylase</fullName>
        </alternativeName>
        <alternativeName>
            <fullName evidence="15">FAD synthase</fullName>
        </alternativeName>
    </domain>
</protein>
<evidence type="ECO:0000313" key="18">
    <source>
        <dbReference type="Proteomes" id="UP000193827"/>
    </source>
</evidence>
<dbReference type="GO" id="GO:0005524">
    <property type="term" value="F:ATP binding"/>
    <property type="evidence" value="ECO:0007669"/>
    <property type="project" value="UniProtKB-UniRule"/>
</dbReference>
<dbReference type="Proteomes" id="UP000193827">
    <property type="component" value="Unassembled WGS sequence"/>
</dbReference>
<keyword evidence="8 15" id="KW-0547">Nucleotide-binding</keyword>
<dbReference type="Gene3D" id="2.40.30.30">
    <property type="entry name" value="Riboflavin kinase-like"/>
    <property type="match status" value="1"/>
</dbReference>
<evidence type="ECO:0000313" key="17">
    <source>
        <dbReference type="EMBL" id="SLN24725.1"/>
    </source>
</evidence>
<evidence type="ECO:0000256" key="7">
    <source>
        <dbReference type="ARBA" id="ARBA00022695"/>
    </source>
</evidence>
<dbReference type="Gene3D" id="3.40.50.620">
    <property type="entry name" value="HUPs"/>
    <property type="match status" value="1"/>
</dbReference>
<dbReference type="UniPathway" id="UPA00276">
    <property type="reaction ID" value="UER00406"/>
</dbReference>
<dbReference type="InterPro" id="IPR015864">
    <property type="entry name" value="FAD_synthase"/>
</dbReference>
<keyword evidence="9 15" id="KW-0418">Kinase</keyword>
<accession>A0A1Y5RT30</accession>
<evidence type="ECO:0000256" key="2">
    <source>
        <dbReference type="ARBA" id="ARBA00004726"/>
    </source>
</evidence>
<comment type="pathway">
    <text evidence="3 15">Cofactor biosynthesis; FMN biosynthesis; FMN from riboflavin (ATP route): step 1/1.</text>
</comment>
<dbReference type="Pfam" id="PF01687">
    <property type="entry name" value="Flavokinase"/>
    <property type="match status" value="1"/>
</dbReference>
<dbReference type="FunFam" id="3.40.50.620:FF:000021">
    <property type="entry name" value="Riboflavin biosynthesis protein"/>
    <property type="match status" value="1"/>
</dbReference>
<evidence type="ECO:0000256" key="12">
    <source>
        <dbReference type="ARBA" id="ARBA00023268"/>
    </source>
</evidence>
<keyword evidence="12" id="KW-0511">Multifunctional enzyme</keyword>
<dbReference type="AlphaFoldDB" id="A0A1Y5RT30"/>
<dbReference type="GO" id="GO:0008531">
    <property type="term" value="F:riboflavin kinase activity"/>
    <property type="evidence" value="ECO:0007669"/>
    <property type="project" value="UniProtKB-UniRule"/>
</dbReference>
<evidence type="ECO:0000259" key="16">
    <source>
        <dbReference type="SMART" id="SM00904"/>
    </source>
</evidence>
<keyword evidence="10 15" id="KW-0274">FAD</keyword>
<dbReference type="Pfam" id="PF06574">
    <property type="entry name" value="FAD_syn"/>
    <property type="match status" value="1"/>
</dbReference>
<comment type="catalytic activity">
    <reaction evidence="14 15">
        <text>FMN + ATP + H(+) = FAD + diphosphate</text>
        <dbReference type="Rhea" id="RHEA:17237"/>
        <dbReference type="ChEBI" id="CHEBI:15378"/>
        <dbReference type="ChEBI" id="CHEBI:30616"/>
        <dbReference type="ChEBI" id="CHEBI:33019"/>
        <dbReference type="ChEBI" id="CHEBI:57692"/>
        <dbReference type="ChEBI" id="CHEBI:58210"/>
        <dbReference type="EC" id="2.7.7.2"/>
    </reaction>
</comment>
<dbReference type="NCBIfam" id="NF004160">
    <property type="entry name" value="PRK05627.1-3"/>
    <property type="match status" value="1"/>
</dbReference>
<dbReference type="InterPro" id="IPR002606">
    <property type="entry name" value="Riboflavin_kinase_bac"/>
</dbReference>
<dbReference type="CDD" id="cd02064">
    <property type="entry name" value="FAD_synthetase_N"/>
    <property type="match status" value="1"/>
</dbReference>
<dbReference type="GO" id="GO:0006747">
    <property type="term" value="P:FAD biosynthetic process"/>
    <property type="evidence" value="ECO:0007669"/>
    <property type="project" value="UniProtKB-UniRule"/>
</dbReference>
<evidence type="ECO:0000256" key="4">
    <source>
        <dbReference type="ARBA" id="ARBA00022630"/>
    </source>
</evidence>
<keyword evidence="11 15" id="KW-0067">ATP-binding</keyword>
<evidence type="ECO:0000256" key="13">
    <source>
        <dbReference type="ARBA" id="ARBA00047880"/>
    </source>
</evidence>
<dbReference type="UniPathway" id="UPA00277">
    <property type="reaction ID" value="UER00407"/>
</dbReference>
<keyword evidence="6 15" id="KW-0808">Transferase</keyword>
<dbReference type="SMART" id="SM00904">
    <property type="entry name" value="Flavokinase"/>
    <property type="match status" value="1"/>
</dbReference>
<evidence type="ECO:0000256" key="1">
    <source>
        <dbReference type="ARBA" id="ARBA00002121"/>
    </source>
</evidence>
<reference evidence="17 18" key="1">
    <citation type="submission" date="2017-03" db="EMBL/GenBank/DDBJ databases">
        <authorList>
            <person name="Afonso C.L."/>
            <person name="Miller P.J."/>
            <person name="Scott M.A."/>
            <person name="Spackman E."/>
            <person name="Goraichik I."/>
            <person name="Dimitrov K.M."/>
            <person name="Suarez D.L."/>
            <person name="Swayne D.E."/>
        </authorList>
    </citation>
    <scope>NUCLEOTIDE SEQUENCE [LARGE SCALE GENOMIC DNA]</scope>
    <source>
        <strain evidence="17 18">CECT 8287</strain>
    </source>
</reference>
<dbReference type="InterPro" id="IPR004821">
    <property type="entry name" value="Cyt_trans-like"/>
</dbReference>
<dbReference type="GO" id="GO:0009398">
    <property type="term" value="P:FMN biosynthetic process"/>
    <property type="evidence" value="ECO:0007669"/>
    <property type="project" value="UniProtKB-UniRule"/>
</dbReference>
<evidence type="ECO:0000256" key="11">
    <source>
        <dbReference type="ARBA" id="ARBA00022840"/>
    </source>
</evidence>
<evidence type="ECO:0000256" key="15">
    <source>
        <dbReference type="PIRNR" id="PIRNR004491"/>
    </source>
</evidence>
<dbReference type="SUPFAM" id="SSF52374">
    <property type="entry name" value="Nucleotidylyl transferase"/>
    <property type="match status" value="1"/>
</dbReference>
<evidence type="ECO:0000256" key="5">
    <source>
        <dbReference type="ARBA" id="ARBA00022643"/>
    </source>
</evidence>
<dbReference type="PANTHER" id="PTHR22749">
    <property type="entry name" value="RIBOFLAVIN KINASE/FMN ADENYLYLTRANSFERASE"/>
    <property type="match status" value="1"/>
</dbReference>
<feature type="domain" description="Riboflavin kinase" evidence="16">
    <location>
        <begin position="209"/>
        <end position="336"/>
    </location>
</feature>
<dbReference type="GO" id="GO:0003919">
    <property type="term" value="F:FMN adenylyltransferase activity"/>
    <property type="evidence" value="ECO:0007669"/>
    <property type="project" value="UniProtKB-UniRule"/>
</dbReference>
<comment type="similarity">
    <text evidence="15">Belongs to the ribF family.</text>
</comment>
<dbReference type="EMBL" id="FWFL01000002">
    <property type="protein sequence ID" value="SLN24725.1"/>
    <property type="molecule type" value="Genomic_DNA"/>
</dbReference>
<evidence type="ECO:0000256" key="14">
    <source>
        <dbReference type="ARBA" id="ARBA00049494"/>
    </source>
</evidence>
<dbReference type="InterPro" id="IPR014729">
    <property type="entry name" value="Rossmann-like_a/b/a_fold"/>
</dbReference>
<comment type="catalytic activity">
    <reaction evidence="13 15">
        <text>riboflavin + ATP = FMN + ADP + H(+)</text>
        <dbReference type="Rhea" id="RHEA:14357"/>
        <dbReference type="ChEBI" id="CHEBI:15378"/>
        <dbReference type="ChEBI" id="CHEBI:30616"/>
        <dbReference type="ChEBI" id="CHEBI:57986"/>
        <dbReference type="ChEBI" id="CHEBI:58210"/>
        <dbReference type="ChEBI" id="CHEBI:456216"/>
        <dbReference type="EC" id="2.7.1.26"/>
    </reaction>
</comment>
<dbReference type="InterPro" id="IPR015865">
    <property type="entry name" value="Riboflavin_kinase_bac/euk"/>
</dbReference>
<dbReference type="NCBIfam" id="TIGR00125">
    <property type="entry name" value="cyt_tran_rel"/>
    <property type="match status" value="1"/>
</dbReference>
<dbReference type="EC" id="2.7.7.2" evidence="15"/>
<dbReference type="GO" id="GO:0009231">
    <property type="term" value="P:riboflavin biosynthetic process"/>
    <property type="evidence" value="ECO:0007669"/>
    <property type="project" value="InterPro"/>
</dbReference>
<dbReference type="PANTHER" id="PTHR22749:SF6">
    <property type="entry name" value="RIBOFLAVIN KINASE"/>
    <property type="match status" value="1"/>
</dbReference>
<comment type="pathway">
    <text evidence="2 15">Cofactor biosynthesis; FAD biosynthesis; FAD from FMN: step 1/1.</text>
</comment>
<gene>
    <name evidence="17" type="primary">ribF</name>
    <name evidence="17" type="ORF">PEL8287_01139</name>
</gene>
<dbReference type="EC" id="2.7.1.26" evidence="15"/>
<evidence type="ECO:0000256" key="9">
    <source>
        <dbReference type="ARBA" id="ARBA00022777"/>
    </source>
</evidence>
<proteinExistence type="inferred from homology"/>
<dbReference type="InterPro" id="IPR023465">
    <property type="entry name" value="Riboflavin_kinase_dom_sf"/>
</dbReference>
<organism evidence="17 18">
    <name type="scientific">Roseovarius litorisediminis</name>
    <dbReference type="NCBI Taxonomy" id="1312363"/>
    <lineage>
        <taxon>Bacteria</taxon>
        <taxon>Pseudomonadati</taxon>
        <taxon>Pseudomonadota</taxon>
        <taxon>Alphaproteobacteria</taxon>
        <taxon>Rhodobacterales</taxon>
        <taxon>Roseobacteraceae</taxon>
        <taxon>Roseovarius</taxon>
    </lineage>
</organism>
<evidence type="ECO:0000256" key="10">
    <source>
        <dbReference type="ARBA" id="ARBA00022827"/>
    </source>
</evidence>
<name>A0A1Y5RT30_9RHOB</name>
<dbReference type="NCBIfam" id="TIGR00083">
    <property type="entry name" value="ribF"/>
    <property type="match status" value="1"/>
</dbReference>
<keyword evidence="18" id="KW-1185">Reference proteome</keyword>
<dbReference type="SUPFAM" id="SSF82114">
    <property type="entry name" value="Riboflavin kinase-like"/>
    <property type="match status" value="1"/>
</dbReference>
<evidence type="ECO:0000256" key="6">
    <source>
        <dbReference type="ARBA" id="ARBA00022679"/>
    </source>
</evidence>
<keyword evidence="7 15" id="KW-0548">Nucleotidyltransferase</keyword>
<keyword evidence="4 15" id="KW-0285">Flavoprotein</keyword>
<evidence type="ECO:0000256" key="3">
    <source>
        <dbReference type="ARBA" id="ARBA00005201"/>
    </source>
</evidence>
<dbReference type="InterPro" id="IPR023468">
    <property type="entry name" value="Riboflavin_kinase"/>
</dbReference>
<sequence>MHAVAGLPAKISIPLAHGPQGRYACPMRIIRDYDYVENADRGASVAIGNFDGVHLGHQSVIDIARREGDKINAPLGIMTFEPHPREYFAPDAPPFRLMGREARAHRLEKLGVRRLYELNFNAALSALTPYEFARNVISNGLGLKHVVVGADFCFGKGRAGQAGDLVRFGREMGFGVTIAKLLEGDKGQVSSTAIRLALSEGRPRDAAAMLGHWHRIEGLVVGGEQRGRELGYPTTNMSIEGLHPPKFGVYAVQVDVLDGPHKGKYHGAASLGVRPMFNGEIPNLETFIFDFSGDLYGANLSVALVDYLRPEAKFDSLEAFIAQMDADCAQARDILKSL</sequence>
<keyword evidence="5 15" id="KW-0288">FMN</keyword>
<comment type="function">
    <text evidence="1">Catalyzes the phosphorylation of riboflavin to FMN followed by the adenylation of FMN to FAD.</text>
</comment>
<evidence type="ECO:0000256" key="8">
    <source>
        <dbReference type="ARBA" id="ARBA00022741"/>
    </source>
</evidence>